<dbReference type="Proteomes" id="UP001497482">
    <property type="component" value="Chromosome 20"/>
</dbReference>
<dbReference type="AlphaFoldDB" id="A0AAV2L0G9"/>
<organism evidence="2 3">
    <name type="scientific">Knipowitschia caucasica</name>
    <name type="common">Caucasian dwarf goby</name>
    <name type="synonym">Pomatoschistus caucasicus</name>
    <dbReference type="NCBI Taxonomy" id="637954"/>
    <lineage>
        <taxon>Eukaryota</taxon>
        <taxon>Metazoa</taxon>
        <taxon>Chordata</taxon>
        <taxon>Craniata</taxon>
        <taxon>Vertebrata</taxon>
        <taxon>Euteleostomi</taxon>
        <taxon>Actinopterygii</taxon>
        <taxon>Neopterygii</taxon>
        <taxon>Teleostei</taxon>
        <taxon>Neoteleostei</taxon>
        <taxon>Acanthomorphata</taxon>
        <taxon>Gobiaria</taxon>
        <taxon>Gobiiformes</taxon>
        <taxon>Gobioidei</taxon>
        <taxon>Gobiidae</taxon>
        <taxon>Gobiinae</taxon>
        <taxon>Knipowitschia</taxon>
    </lineage>
</organism>
<sequence length="276" mass="29159">MSRKRQLTMEEAFGAGGTIRRSVGDGHDEGGGDLPRPSVGKKPEATAKATAKHLAVGGSPCRARRSRAAARSSSGPRRSRESSSSDTGSSELWEPEADPNSSDSSPDSPRATGRAVSRVLAQSRSTNAGKRRPTGATLSRGAASVSPANTGVKKRVAKGKGGTWRKSGWKPTVFPFTATPGPLNAAAELESTSPADFLELVLQTRPSACVCGFCGEEEDGERDKVFLAPAQNPDGKSRLWTRRQTRCTCPLFRRTASVCVASMWASDAQTGSLHFL</sequence>
<feature type="region of interest" description="Disordered" evidence="1">
    <location>
        <begin position="1"/>
        <end position="163"/>
    </location>
</feature>
<dbReference type="EMBL" id="OZ035842">
    <property type="protein sequence ID" value="CAL1594550.1"/>
    <property type="molecule type" value="Genomic_DNA"/>
</dbReference>
<accession>A0AAV2L0G9</accession>
<proteinExistence type="predicted"/>
<feature type="compositionally biased region" description="Low complexity" evidence="1">
    <location>
        <begin position="98"/>
        <end position="109"/>
    </location>
</feature>
<gene>
    <name evidence="2" type="ORF">KC01_LOCUS23503</name>
</gene>
<keyword evidence="3" id="KW-1185">Reference proteome</keyword>
<name>A0AAV2L0G9_KNICA</name>
<reference evidence="2 3" key="1">
    <citation type="submission" date="2024-04" db="EMBL/GenBank/DDBJ databases">
        <authorList>
            <person name="Waldvogel A.-M."/>
            <person name="Schoenle A."/>
        </authorList>
    </citation>
    <scope>NUCLEOTIDE SEQUENCE [LARGE SCALE GENOMIC DNA]</scope>
</reference>
<protein>
    <submittedName>
        <fullName evidence="2">Uncharacterized protein</fullName>
    </submittedName>
</protein>
<evidence type="ECO:0000313" key="2">
    <source>
        <dbReference type="EMBL" id="CAL1594550.1"/>
    </source>
</evidence>
<evidence type="ECO:0000256" key="1">
    <source>
        <dbReference type="SAM" id="MobiDB-lite"/>
    </source>
</evidence>
<evidence type="ECO:0000313" key="3">
    <source>
        <dbReference type="Proteomes" id="UP001497482"/>
    </source>
</evidence>